<keyword evidence="2" id="KW-1185">Reference proteome</keyword>
<comment type="caution">
    <text evidence="1">The sequence shown here is derived from an EMBL/GenBank/DDBJ whole genome shotgun (WGS) entry which is preliminary data.</text>
</comment>
<accession>A0A2P5A6A0</accession>
<gene>
    <name evidence="1" type="ORF">PanWU01x14_364720</name>
</gene>
<name>A0A2P5A6A0_PARAD</name>
<evidence type="ECO:0000313" key="1">
    <source>
        <dbReference type="EMBL" id="PON32050.1"/>
    </source>
</evidence>
<dbReference type="AlphaFoldDB" id="A0A2P5A6A0"/>
<sequence>MTPFGNSDFHYKQRTSSHIDIGYGQIPNHQDFPYSDLGSKFGNKAVIERTLALQGPSVYIDSRDVVQHRTELDTYLLKGMC</sequence>
<reference evidence="2" key="1">
    <citation type="submission" date="2016-06" db="EMBL/GenBank/DDBJ databases">
        <title>Parallel loss of symbiosis genes in relatives of nitrogen-fixing non-legume Parasponia.</title>
        <authorList>
            <person name="Van Velzen R."/>
            <person name="Holmer R."/>
            <person name="Bu F."/>
            <person name="Rutten L."/>
            <person name="Van Zeijl A."/>
            <person name="Liu W."/>
            <person name="Santuari L."/>
            <person name="Cao Q."/>
            <person name="Sharma T."/>
            <person name="Shen D."/>
            <person name="Roswanjaya Y."/>
            <person name="Wardhani T."/>
            <person name="Kalhor M.S."/>
            <person name="Jansen J."/>
            <person name="Van den Hoogen J."/>
            <person name="Gungor B."/>
            <person name="Hartog M."/>
            <person name="Hontelez J."/>
            <person name="Verver J."/>
            <person name="Yang W.-C."/>
            <person name="Schijlen E."/>
            <person name="Repin R."/>
            <person name="Schilthuizen M."/>
            <person name="Schranz E."/>
            <person name="Heidstra R."/>
            <person name="Miyata K."/>
            <person name="Fedorova E."/>
            <person name="Kohlen W."/>
            <person name="Bisseling T."/>
            <person name="Smit S."/>
            <person name="Geurts R."/>
        </authorList>
    </citation>
    <scope>NUCLEOTIDE SEQUENCE [LARGE SCALE GENOMIC DNA]</scope>
    <source>
        <strain evidence="2">cv. WU1-14</strain>
    </source>
</reference>
<protein>
    <submittedName>
        <fullName evidence="1">Uncharacterized protein</fullName>
    </submittedName>
</protein>
<proteinExistence type="predicted"/>
<dbReference type="Proteomes" id="UP000237105">
    <property type="component" value="Unassembled WGS sequence"/>
</dbReference>
<organism evidence="1 2">
    <name type="scientific">Parasponia andersonii</name>
    <name type="common">Sponia andersonii</name>
    <dbReference type="NCBI Taxonomy" id="3476"/>
    <lineage>
        <taxon>Eukaryota</taxon>
        <taxon>Viridiplantae</taxon>
        <taxon>Streptophyta</taxon>
        <taxon>Embryophyta</taxon>
        <taxon>Tracheophyta</taxon>
        <taxon>Spermatophyta</taxon>
        <taxon>Magnoliopsida</taxon>
        <taxon>eudicotyledons</taxon>
        <taxon>Gunneridae</taxon>
        <taxon>Pentapetalae</taxon>
        <taxon>rosids</taxon>
        <taxon>fabids</taxon>
        <taxon>Rosales</taxon>
        <taxon>Cannabaceae</taxon>
        <taxon>Parasponia</taxon>
    </lineage>
</organism>
<dbReference type="EMBL" id="JXTB01000875">
    <property type="protein sequence ID" value="PON32050.1"/>
    <property type="molecule type" value="Genomic_DNA"/>
</dbReference>
<evidence type="ECO:0000313" key="2">
    <source>
        <dbReference type="Proteomes" id="UP000237105"/>
    </source>
</evidence>